<name>A0AAN7YKU5_9PEZI</name>
<dbReference type="InterPro" id="IPR012462">
    <property type="entry name" value="UFSP1/2_DUB_cat"/>
</dbReference>
<dbReference type="Gene3D" id="3.90.70.130">
    <property type="match status" value="1"/>
</dbReference>
<proteinExistence type="predicted"/>
<dbReference type="Proteomes" id="UP001310890">
    <property type="component" value="Unassembled WGS sequence"/>
</dbReference>
<gene>
    <name evidence="4" type="ORF">LTR62_001944</name>
</gene>
<dbReference type="EMBL" id="JAVRRL010000146">
    <property type="protein sequence ID" value="KAK5105885.1"/>
    <property type="molecule type" value="Genomic_DNA"/>
</dbReference>
<accession>A0AAN7YKU5</accession>
<dbReference type="AlphaFoldDB" id="A0AAN7YKU5"/>
<evidence type="ECO:0000259" key="3">
    <source>
        <dbReference type="Pfam" id="PF07910"/>
    </source>
</evidence>
<evidence type="ECO:0000256" key="1">
    <source>
        <dbReference type="ARBA" id="ARBA00022801"/>
    </source>
</evidence>
<comment type="caution">
    <text evidence="4">The sequence shown here is derived from an EMBL/GenBank/DDBJ whole genome shotgun (WGS) entry which is preliminary data.</text>
</comment>
<evidence type="ECO:0000313" key="5">
    <source>
        <dbReference type="Proteomes" id="UP001310890"/>
    </source>
</evidence>
<dbReference type="GO" id="GO:0016787">
    <property type="term" value="F:hydrolase activity"/>
    <property type="evidence" value="ECO:0007669"/>
    <property type="project" value="UniProtKB-KW"/>
</dbReference>
<dbReference type="Pfam" id="PF07910">
    <property type="entry name" value="Peptidase_C78"/>
    <property type="match status" value="1"/>
</dbReference>
<evidence type="ECO:0000313" key="4">
    <source>
        <dbReference type="EMBL" id="KAK5105885.1"/>
    </source>
</evidence>
<reference evidence="4" key="1">
    <citation type="submission" date="2023-08" db="EMBL/GenBank/DDBJ databases">
        <title>Black Yeasts Isolated from many extreme environments.</title>
        <authorList>
            <person name="Coleine C."/>
            <person name="Stajich J.E."/>
            <person name="Selbmann L."/>
        </authorList>
    </citation>
    <scope>NUCLEOTIDE SEQUENCE</scope>
    <source>
        <strain evidence="4">CCFEE 5401</strain>
    </source>
</reference>
<organism evidence="4 5">
    <name type="scientific">Meristemomyces frigidus</name>
    <dbReference type="NCBI Taxonomy" id="1508187"/>
    <lineage>
        <taxon>Eukaryota</taxon>
        <taxon>Fungi</taxon>
        <taxon>Dikarya</taxon>
        <taxon>Ascomycota</taxon>
        <taxon>Pezizomycotina</taxon>
        <taxon>Dothideomycetes</taxon>
        <taxon>Dothideomycetidae</taxon>
        <taxon>Mycosphaerellales</taxon>
        <taxon>Teratosphaeriaceae</taxon>
        <taxon>Meristemomyces</taxon>
    </lineage>
</organism>
<feature type="domain" description="UFSP1/2/DUB catalytic" evidence="3">
    <location>
        <begin position="237"/>
        <end position="426"/>
    </location>
</feature>
<protein>
    <recommendedName>
        <fullName evidence="3">UFSP1/2/DUB catalytic domain-containing protein</fullName>
    </recommendedName>
</protein>
<keyword evidence="1" id="KW-0378">Hydrolase</keyword>
<feature type="region of interest" description="Disordered" evidence="2">
    <location>
        <begin position="96"/>
        <end position="179"/>
    </location>
</feature>
<sequence>MSLVRMAEATCPFCGISSLEPLVIETHIDEDHAEGQKFSIKYANHQLGEYSQHPSFSHQPTWDDDGHFTKCTRPGCGEYVLLNDIDEHLAVHKSLAMSEDDASSHSSTHGHSAQTTPDGQAKLHKSRNRRTESQPKTVPPTLLDYFSGKSVHGTAARRPPKSKLPPGRLGRRELGPHAFGKRMPDQVRRHLLSDAQPRQINGIGTDGKLVRRTVIENENAGLIPVLADLCSRDNGTTITYLCHPSVKHVRKLRCDGNFCGYWNIQMVLTYLRATGVLPDMRRTPHVLQIQVTIEQACDNGILAHGRNETGGLRGTRKWIGTSEAAAYFSKISIGVGAHSFEDESYELAVVSLLDHVEAHFITGLEGSETVGSPRIATRPPLYFQRLGHSMTIVGLERRVDGSRSLLVFDPSFDTLAGMRSLLRGQRSLDILLSAAWRRRVE</sequence>
<evidence type="ECO:0000256" key="2">
    <source>
        <dbReference type="SAM" id="MobiDB-lite"/>
    </source>
</evidence>